<reference evidence="2" key="1">
    <citation type="submission" date="2019-12" db="EMBL/GenBank/DDBJ databases">
        <authorList>
            <person name="Olsen N.S."/>
            <person name="Junco L.M.F."/>
            <person name="Kot W."/>
            <person name="Hansen L.H."/>
        </authorList>
    </citation>
    <scope>NUCLEOTIDE SEQUENCE [LARGE SCALE GENOMIC DNA]</scope>
</reference>
<protein>
    <submittedName>
        <fullName evidence="1">Uncharacterized protein</fullName>
    </submittedName>
</protein>
<accession>A0A6B9WNZ5</accession>
<organism evidence="1 2">
    <name type="scientific">Escherichia phage nepoznato</name>
    <dbReference type="NCBI Taxonomy" id="2696431"/>
    <lineage>
        <taxon>Viruses</taxon>
        <taxon>Duplodnaviria</taxon>
        <taxon>Heunggongvirae</taxon>
        <taxon>Uroviricota</taxon>
        <taxon>Caudoviricetes</taxon>
        <taxon>Stephanstirmvirinae</taxon>
        <taxon>Phapecoctavirus</taxon>
        <taxon>Phapecoctavirus nepoznato</taxon>
    </lineage>
</organism>
<proteinExistence type="predicted"/>
<evidence type="ECO:0000313" key="1">
    <source>
        <dbReference type="EMBL" id="QHR65528.1"/>
    </source>
</evidence>
<gene>
    <name evidence="1" type="ORF">nepoznato_79</name>
</gene>
<evidence type="ECO:0000313" key="2">
    <source>
        <dbReference type="Proteomes" id="UP000464289"/>
    </source>
</evidence>
<dbReference type="EMBL" id="MN850571">
    <property type="protein sequence ID" value="QHR65528.1"/>
    <property type="molecule type" value="Genomic_DNA"/>
</dbReference>
<keyword evidence="2" id="KW-1185">Reference proteome</keyword>
<sequence length="132" mass="15791">MGWCDQSQSYFKVTHADLNKARVKLLSIEKETVAIDKRLRESKVVITSWFGLKRKVMTQREHVVKNMHGWAWFHDMAEHLGYISPEEHDLLELRYRLPDVEDLDLWISSEQIFLTESDWRKVMACLEWRGNE</sequence>
<dbReference type="Proteomes" id="UP000464289">
    <property type="component" value="Segment"/>
</dbReference>
<name>A0A6B9WNZ5_9CAUD</name>